<dbReference type="PANTHER" id="PTHR33744:SF1">
    <property type="entry name" value="DNA-BINDING TRANSCRIPTIONAL ACTIVATOR ADER"/>
    <property type="match status" value="1"/>
</dbReference>
<dbReference type="AlphaFoldDB" id="A0A6B8VEP7"/>
<protein>
    <submittedName>
        <fullName evidence="3">Purine catabolism regulatory protein-like family protein</fullName>
    </submittedName>
</protein>
<evidence type="ECO:0000313" key="4">
    <source>
        <dbReference type="Proteomes" id="UP000427071"/>
    </source>
</evidence>
<evidence type="ECO:0000313" key="3">
    <source>
        <dbReference type="EMBL" id="QGU01529.1"/>
    </source>
</evidence>
<accession>A0A6B8VEP7</accession>
<dbReference type="InterPro" id="IPR042070">
    <property type="entry name" value="PucR_C-HTH_sf"/>
</dbReference>
<dbReference type="InterPro" id="IPR012914">
    <property type="entry name" value="PucR_dom"/>
</dbReference>
<dbReference type="PANTHER" id="PTHR33744">
    <property type="entry name" value="CARBOHYDRATE DIACID REGULATOR"/>
    <property type="match status" value="1"/>
</dbReference>
<dbReference type="InterPro" id="IPR025736">
    <property type="entry name" value="PucR_C-HTH_dom"/>
</dbReference>
<dbReference type="Proteomes" id="UP000427071">
    <property type="component" value="Chromosome"/>
</dbReference>
<name>A0A6B8VEP7_9CORY</name>
<keyword evidence="4" id="KW-1185">Reference proteome</keyword>
<gene>
    <name evidence="3" type="ORF">CKALI_03230</name>
</gene>
<proteinExistence type="predicted"/>
<reference evidence="4" key="1">
    <citation type="submission" date="2019-11" db="EMBL/GenBank/DDBJ databases">
        <title>Complete genome sequence of Corynebacterium kalinowskii 1959, a novel Corynebacterium species isolated from soil of a small paddock in Vilsendorf, Germany.</title>
        <authorList>
            <person name="Schaffert L."/>
            <person name="Ruwe M."/>
            <person name="Milse J."/>
            <person name="Hanuschka K."/>
            <person name="Ortseifen V."/>
            <person name="Droste J."/>
            <person name="Brandt D."/>
            <person name="Schlueter L."/>
            <person name="Kutter Y."/>
            <person name="Vinke S."/>
            <person name="Viehoefer P."/>
            <person name="Jacob L."/>
            <person name="Luebke N.-C."/>
            <person name="Schulte-Berndt E."/>
            <person name="Hain C."/>
            <person name="Linder M."/>
            <person name="Schmidt P."/>
            <person name="Wollenschlaeger L."/>
            <person name="Luttermann T."/>
            <person name="Thieme E."/>
            <person name="Hassa J."/>
            <person name="Haak M."/>
            <person name="Wittchen M."/>
            <person name="Mentz A."/>
            <person name="Persicke M."/>
            <person name="Busche T."/>
            <person name="Ruckert C."/>
        </authorList>
    </citation>
    <scope>NUCLEOTIDE SEQUENCE [LARGE SCALE GENOMIC DNA]</scope>
    <source>
        <strain evidence="4">1959</strain>
    </source>
</reference>
<organism evidence="3 4">
    <name type="scientific">Corynebacterium kalinowskii</name>
    <dbReference type="NCBI Taxonomy" id="2675216"/>
    <lineage>
        <taxon>Bacteria</taxon>
        <taxon>Bacillati</taxon>
        <taxon>Actinomycetota</taxon>
        <taxon>Actinomycetes</taxon>
        <taxon>Mycobacteriales</taxon>
        <taxon>Corynebacteriaceae</taxon>
        <taxon>Corynebacterium</taxon>
    </lineage>
</organism>
<evidence type="ECO:0000259" key="1">
    <source>
        <dbReference type="Pfam" id="PF07905"/>
    </source>
</evidence>
<feature type="domain" description="Purine catabolism PurC-like" evidence="1">
    <location>
        <begin position="47"/>
        <end position="167"/>
    </location>
</feature>
<dbReference type="Gene3D" id="1.10.10.2840">
    <property type="entry name" value="PucR C-terminal helix-turn-helix domain"/>
    <property type="match status" value="1"/>
</dbReference>
<dbReference type="EMBL" id="CP046452">
    <property type="protein sequence ID" value="QGU01529.1"/>
    <property type="molecule type" value="Genomic_DNA"/>
</dbReference>
<dbReference type="InterPro" id="IPR051448">
    <property type="entry name" value="CdaR-like_regulators"/>
</dbReference>
<dbReference type="Pfam" id="PF07905">
    <property type="entry name" value="PucR"/>
    <property type="match status" value="1"/>
</dbReference>
<dbReference type="Pfam" id="PF13556">
    <property type="entry name" value="HTH_30"/>
    <property type="match status" value="1"/>
</dbReference>
<feature type="domain" description="PucR C-terminal helix-turn-helix" evidence="2">
    <location>
        <begin position="507"/>
        <end position="562"/>
    </location>
</feature>
<dbReference type="KEGG" id="ckw:CKALI_03230"/>
<sequence length="568" mass="63417">MAKCRLSHSRVDIVSMRDWKVIAVSNFAATSVSPKPTENVGLSIDWLLKLPTLADAGARFIGEPRLIQRQIKWVHIVESFRSAQLLRGGELVLATGVGWGETNESLDEVVTAIWEAGATCLLLELGQHWTETPRAILRRCVELELPLITTQHEIHFVEITEAVHHELLHRAVEKSNAMNEVSRKFALLNQEQASVNQVIDQTAKFLKCPVVLEDPMHRIVSYSLGLEDKSLLDDWQVQLQTQTPEKSREIAGNVWFFIDIEARGVHWGRLLYCGKTQNPATGRFILRQAAVALTVERLSSTDSHGWSDVVEANILDALLAQDADPKKVLENRGLPVAGENYVVCRVSLASERKIETPVIREQLRKISAINRPLVAEVTSQKNEWLVVYVCRDGTNPAEFGKLVADRLAFSMSVAGKIVVVLDNVTSADLASFTREMWNIDAAITKMRLSRKIPGKGPQSIDVFGIERNQLDGLMLKLRNDVRVQEFCQSRIGQLIDADRENGTEYFTTLKAVLAEPSSRTVAAEQLHISRSALYNRIESIEKKLGISLSDPDSAFALSIATRVVQIIE</sequence>
<evidence type="ECO:0000259" key="2">
    <source>
        <dbReference type="Pfam" id="PF13556"/>
    </source>
</evidence>